<dbReference type="GO" id="GO:0000160">
    <property type="term" value="P:phosphorelay signal transduction system"/>
    <property type="evidence" value="ECO:0007669"/>
    <property type="project" value="UniProtKB-KW"/>
</dbReference>
<accession>A0A9E6ZUD5</accession>
<dbReference type="CDD" id="cd17549">
    <property type="entry name" value="REC_DctD-like"/>
    <property type="match status" value="1"/>
</dbReference>
<dbReference type="InterPro" id="IPR003593">
    <property type="entry name" value="AAA+_ATPase"/>
</dbReference>
<dbReference type="PROSITE" id="PS00688">
    <property type="entry name" value="SIGMA54_INTERACT_3"/>
    <property type="match status" value="1"/>
</dbReference>
<dbReference type="GO" id="GO:0005524">
    <property type="term" value="F:ATP binding"/>
    <property type="evidence" value="ECO:0007669"/>
    <property type="project" value="UniProtKB-KW"/>
</dbReference>
<dbReference type="PROSITE" id="PS50045">
    <property type="entry name" value="SIGMA54_INTERACT_4"/>
    <property type="match status" value="1"/>
</dbReference>
<dbReference type="PANTHER" id="PTHR32071">
    <property type="entry name" value="TRANSCRIPTIONAL REGULATORY PROTEIN"/>
    <property type="match status" value="1"/>
</dbReference>
<dbReference type="Gene3D" id="1.10.8.60">
    <property type="match status" value="1"/>
</dbReference>
<dbReference type="PROSITE" id="PS50110">
    <property type="entry name" value="RESPONSE_REGULATORY"/>
    <property type="match status" value="1"/>
</dbReference>
<dbReference type="GO" id="GO:0006355">
    <property type="term" value="P:regulation of DNA-templated transcription"/>
    <property type="evidence" value="ECO:0007669"/>
    <property type="project" value="InterPro"/>
</dbReference>
<evidence type="ECO:0000256" key="6">
    <source>
        <dbReference type="ARBA" id="ARBA00023125"/>
    </source>
</evidence>
<dbReference type="PROSITE" id="PS00676">
    <property type="entry name" value="SIGMA54_INTERACT_2"/>
    <property type="match status" value="1"/>
</dbReference>
<evidence type="ECO:0000256" key="7">
    <source>
        <dbReference type="ARBA" id="ARBA00023159"/>
    </source>
</evidence>
<dbReference type="RefSeq" id="WP_244379456.1">
    <property type="nucleotide sequence ID" value="NZ_CP083239.1"/>
</dbReference>
<dbReference type="FunFam" id="3.40.50.2300:FF:000018">
    <property type="entry name" value="DNA-binding transcriptional regulator NtrC"/>
    <property type="match status" value="1"/>
</dbReference>
<dbReference type="SUPFAM" id="SSF46689">
    <property type="entry name" value="Homeodomain-like"/>
    <property type="match status" value="1"/>
</dbReference>
<feature type="domain" description="Sigma-54 factor interaction" evidence="10">
    <location>
        <begin position="151"/>
        <end position="380"/>
    </location>
</feature>
<keyword evidence="2" id="KW-0547">Nucleotide-binding</keyword>
<dbReference type="AlphaFoldDB" id="A0A9E6ZUD5"/>
<dbReference type="InterPro" id="IPR058031">
    <property type="entry name" value="AAA_lid_NorR"/>
</dbReference>
<keyword evidence="6" id="KW-0238">DNA-binding</keyword>
<reference evidence="12" key="1">
    <citation type="submission" date="2021-09" db="EMBL/GenBank/DDBJ databases">
        <title>Network and meta-omics reveal the key degrader and cooperation patterns in an efficient 1,4-dioxane-degrading microbial community.</title>
        <authorList>
            <person name="Dai C."/>
        </authorList>
    </citation>
    <scope>NUCLEOTIDE SEQUENCE</scope>
    <source>
        <strain evidence="12">ZM13</strain>
    </source>
</reference>
<feature type="domain" description="Response regulatory" evidence="11">
    <location>
        <begin position="6"/>
        <end position="120"/>
    </location>
</feature>
<dbReference type="SMART" id="SM00382">
    <property type="entry name" value="AAA"/>
    <property type="match status" value="1"/>
</dbReference>
<evidence type="ECO:0000256" key="2">
    <source>
        <dbReference type="ARBA" id="ARBA00022741"/>
    </source>
</evidence>
<evidence type="ECO:0000256" key="3">
    <source>
        <dbReference type="ARBA" id="ARBA00022840"/>
    </source>
</evidence>
<keyword evidence="5" id="KW-0805">Transcription regulation</keyword>
<evidence type="ECO:0000259" key="10">
    <source>
        <dbReference type="PROSITE" id="PS50045"/>
    </source>
</evidence>
<dbReference type="InterPro" id="IPR011006">
    <property type="entry name" value="CheY-like_superfamily"/>
</dbReference>
<dbReference type="InterPro" id="IPR025944">
    <property type="entry name" value="Sigma_54_int_dom_CS"/>
</dbReference>
<keyword evidence="3" id="KW-0067">ATP-binding</keyword>
<keyword evidence="1 9" id="KW-0597">Phosphoprotein</keyword>
<evidence type="ECO:0000256" key="8">
    <source>
        <dbReference type="ARBA" id="ARBA00023163"/>
    </source>
</evidence>
<dbReference type="Gene3D" id="3.40.50.2300">
    <property type="match status" value="1"/>
</dbReference>
<dbReference type="FunFam" id="3.40.50.300:FF:000006">
    <property type="entry name" value="DNA-binding transcriptional regulator NtrC"/>
    <property type="match status" value="1"/>
</dbReference>
<dbReference type="Gene3D" id="3.40.50.300">
    <property type="entry name" value="P-loop containing nucleotide triphosphate hydrolases"/>
    <property type="match status" value="1"/>
</dbReference>
<dbReference type="PANTHER" id="PTHR32071:SF57">
    <property type="entry name" value="C4-DICARBOXYLATE TRANSPORT TRANSCRIPTIONAL REGULATORY PROTEIN DCTD"/>
    <property type="match status" value="1"/>
</dbReference>
<evidence type="ECO:0000313" key="13">
    <source>
        <dbReference type="Proteomes" id="UP000831684"/>
    </source>
</evidence>
<dbReference type="InterPro" id="IPR009057">
    <property type="entry name" value="Homeodomain-like_sf"/>
</dbReference>
<dbReference type="Proteomes" id="UP000831684">
    <property type="component" value="Chromosome"/>
</dbReference>
<dbReference type="Pfam" id="PF25601">
    <property type="entry name" value="AAA_lid_14"/>
    <property type="match status" value="1"/>
</dbReference>
<evidence type="ECO:0000256" key="4">
    <source>
        <dbReference type="ARBA" id="ARBA00023012"/>
    </source>
</evidence>
<dbReference type="CDD" id="cd00009">
    <property type="entry name" value="AAA"/>
    <property type="match status" value="1"/>
</dbReference>
<dbReference type="PRINTS" id="PR01590">
    <property type="entry name" value="HTHFIS"/>
</dbReference>
<sequence length="458" mass="49900">MSGAPDIVLVDDDAEVRHAYGQTLELDGLAVLPAAGAAAALKALSPGFEGVVVSDVRMPGMDGFAFLDAVRRLDADIPVLLITGHGDVPMALRALRAGAWDFIEKPADPVLLVETVRRALEQRRLVLENRALREEAARDDALAQDAWAARLIGRSEAMQRLRRTLAVLADTRTDVLIFGETGTGKEMAARALHDFGRRRAGRFVAVNCAAIPENMIESELFGHEAGAFTGARERRIGKIEHAHKGTLFLDEIESMPLAAQTRLLRALQERSLERLGSNVEIKVDIRVIAATKVDLLALAGEGRFREDLVYRLNTVTVRLPPLRDRREDIPALFRHFVEAVAARDGVPARPVEPAALAALMRRPWPGNVRELRNAAERHVLGLEDAGAPEAFPPPPAPMPAGGTSLEAMMDAAERQLLAEALARHGGRVGQCAEALGISRKTLYLKMRKHGLERDAVED</sequence>
<organism evidence="12 13">
    <name type="scientific">Ancylobacter polymorphus</name>
    <dbReference type="NCBI Taxonomy" id="223390"/>
    <lineage>
        <taxon>Bacteria</taxon>
        <taxon>Pseudomonadati</taxon>
        <taxon>Pseudomonadota</taxon>
        <taxon>Alphaproteobacteria</taxon>
        <taxon>Hyphomicrobiales</taxon>
        <taxon>Xanthobacteraceae</taxon>
        <taxon>Ancylobacter</taxon>
    </lineage>
</organism>
<evidence type="ECO:0000256" key="5">
    <source>
        <dbReference type="ARBA" id="ARBA00023015"/>
    </source>
</evidence>
<dbReference type="KEGG" id="apol:K9D25_04000"/>
<dbReference type="InterPro" id="IPR027417">
    <property type="entry name" value="P-loop_NTPase"/>
</dbReference>
<dbReference type="SUPFAM" id="SSF52172">
    <property type="entry name" value="CheY-like"/>
    <property type="match status" value="1"/>
</dbReference>
<keyword evidence="8" id="KW-0804">Transcription</keyword>
<dbReference type="InterPro" id="IPR002078">
    <property type="entry name" value="Sigma_54_int"/>
</dbReference>
<dbReference type="InterPro" id="IPR002197">
    <property type="entry name" value="HTH_Fis"/>
</dbReference>
<feature type="modified residue" description="4-aspartylphosphate" evidence="9">
    <location>
        <position position="55"/>
    </location>
</feature>
<dbReference type="SUPFAM" id="SSF52540">
    <property type="entry name" value="P-loop containing nucleoside triphosphate hydrolases"/>
    <property type="match status" value="1"/>
</dbReference>
<dbReference type="GO" id="GO:0043565">
    <property type="term" value="F:sequence-specific DNA binding"/>
    <property type="evidence" value="ECO:0007669"/>
    <property type="project" value="InterPro"/>
</dbReference>
<gene>
    <name evidence="12" type="ORF">K9D25_04000</name>
</gene>
<protein>
    <submittedName>
        <fullName evidence="12">Sigma-54 dependent transcriptional regulator</fullName>
    </submittedName>
</protein>
<name>A0A9E6ZUD5_9HYPH</name>
<keyword evidence="4" id="KW-0902">Two-component regulatory system</keyword>
<dbReference type="Gene3D" id="1.10.10.60">
    <property type="entry name" value="Homeodomain-like"/>
    <property type="match status" value="1"/>
</dbReference>
<evidence type="ECO:0000256" key="1">
    <source>
        <dbReference type="ARBA" id="ARBA00022553"/>
    </source>
</evidence>
<dbReference type="Pfam" id="PF02954">
    <property type="entry name" value="HTH_8"/>
    <property type="match status" value="1"/>
</dbReference>
<dbReference type="Pfam" id="PF00072">
    <property type="entry name" value="Response_reg"/>
    <property type="match status" value="1"/>
</dbReference>
<evidence type="ECO:0000256" key="9">
    <source>
        <dbReference type="PROSITE-ProRule" id="PRU00169"/>
    </source>
</evidence>
<proteinExistence type="predicted"/>
<dbReference type="Pfam" id="PF00158">
    <property type="entry name" value="Sigma54_activat"/>
    <property type="match status" value="1"/>
</dbReference>
<dbReference type="EMBL" id="CP083239">
    <property type="protein sequence ID" value="UOK71891.1"/>
    <property type="molecule type" value="Genomic_DNA"/>
</dbReference>
<dbReference type="InterPro" id="IPR001789">
    <property type="entry name" value="Sig_transdc_resp-reg_receiver"/>
</dbReference>
<evidence type="ECO:0000259" key="11">
    <source>
        <dbReference type="PROSITE" id="PS50110"/>
    </source>
</evidence>
<dbReference type="SMART" id="SM00448">
    <property type="entry name" value="REC"/>
    <property type="match status" value="1"/>
</dbReference>
<keyword evidence="7" id="KW-0010">Activator</keyword>
<evidence type="ECO:0000313" key="12">
    <source>
        <dbReference type="EMBL" id="UOK71891.1"/>
    </source>
</evidence>
<dbReference type="InterPro" id="IPR025943">
    <property type="entry name" value="Sigma_54_int_dom_ATP-bd_2"/>
</dbReference>